<name>A0A212QYA7_9CHLR</name>
<dbReference type="InterPro" id="IPR005269">
    <property type="entry name" value="LOG"/>
</dbReference>
<dbReference type="NCBIfam" id="TIGR00730">
    <property type="entry name" value="Rossman fold protein, TIGR00730 family"/>
    <property type="match status" value="1"/>
</dbReference>
<dbReference type="AlphaFoldDB" id="A0A212QYA7"/>
<keyword evidence="1" id="KW-0203">Cytokinin biosynthesis</keyword>
<dbReference type="InParanoid" id="A0A212QYA7"/>
<evidence type="ECO:0000313" key="3">
    <source>
        <dbReference type="Proteomes" id="UP000197025"/>
    </source>
</evidence>
<evidence type="ECO:0000256" key="1">
    <source>
        <dbReference type="RuleBase" id="RU363015"/>
    </source>
</evidence>
<reference evidence="3" key="1">
    <citation type="submission" date="2017-06" db="EMBL/GenBank/DDBJ databases">
        <authorList>
            <person name="Varghese N."/>
            <person name="Submissions S."/>
        </authorList>
    </citation>
    <scope>NUCLEOTIDE SEQUENCE [LARGE SCALE GENOMIC DNA]</scope>
    <source>
        <strain evidence="3">JAD2</strain>
    </source>
</reference>
<keyword evidence="1" id="KW-0378">Hydrolase</keyword>
<comment type="similarity">
    <text evidence="1">Belongs to the LOG family.</text>
</comment>
<sequence>MRQRVVAVFGGHAPAPGSADYEMARELGRRLAEAGFIVMSGGYGGTMEAVSRGAREAGGLAIGVTVDLFDRWGLKANPYLDVEIKFPTLFQRLHYLVTAGDALVALPGGIGTLSEMAMAWSLLQTRELAPRPFLLIGARWRRLLEAYHDPLYIREEDLDLLQVVESVEEAVLRLQAMIAEGAPVGSGPRG</sequence>
<dbReference type="InterPro" id="IPR041164">
    <property type="entry name" value="LDcluster4"/>
</dbReference>
<gene>
    <name evidence="2" type="ORF">SAMN02746019_00008600</name>
</gene>
<dbReference type="Gene3D" id="3.40.50.450">
    <property type="match status" value="1"/>
</dbReference>
<dbReference type="InterPro" id="IPR052341">
    <property type="entry name" value="LOG_family_nucleotidases"/>
</dbReference>
<accession>A0A212QYA7</accession>
<protein>
    <recommendedName>
        <fullName evidence="1">Cytokinin riboside 5'-monophosphate phosphoribohydrolase</fullName>
        <ecNumber evidence="1">3.2.2.n1</ecNumber>
    </recommendedName>
</protein>
<dbReference type="GO" id="GO:0016787">
    <property type="term" value="F:hydrolase activity"/>
    <property type="evidence" value="ECO:0007669"/>
    <property type="project" value="UniProtKB-KW"/>
</dbReference>
<dbReference type="Proteomes" id="UP000197025">
    <property type="component" value="Unassembled WGS sequence"/>
</dbReference>
<proteinExistence type="inferred from homology"/>
<dbReference type="EMBL" id="FYEK01000027">
    <property type="protein sequence ID" value="SNB64717.1"/>
    <property type="molecule type" value="Genomic_DNA"/>
</dbReference>
<dbReference type="Pfam" id="PF18306">
    <property type="entry name" value="LDcluster4"/>
    <property type="match status" value="1"/>
</dbReference>
<dbReference type="PANTHER" id="PTHR43393">
    <property type="entry name" value="CYTOKININ RIBOSIDE 5'-MONOPHOSPHATE PHOSPHORIBOHYDROLASE"/>
    <property type="match status" value="1"/>
</dbReference>
<keyword evidence="3" id="KW-1185">Reference proteome</keyword>
<dbReference type="EC" id="3.2.2.n1" evidence="1"/>
<dbReference type="GO" id="GO:0005829">
    <property type="term" value="C:cytosol"/>
    <property type="evidence" value="ECO:0007669"/>
    <property type="project" value="TreeGrafter"/>
</dbReference>
<evidence type="ECO:0000313" key="2">
    <source>
        <dbReference type="EMBL" id="SNB64717.1"/>
    </source>
</evidence>
<dbReference type="PANTHER" id="PTHR43393:SF3">
    <property type="entry name" value="LYSINE DECARBOXYLASE-LIKE PROTEIN"/>
    <property type="match status" value="1"/>
</dbReference>
<dbReference type="RefSeq" id="WP_088571110.1">
    <property type="nucleotide sequence ID" value="NZ_FYEK01000027.1"/>
</dbReference>
<organism evidence="2 3">
    <name type="scientific">Thermoflexus hugenholtzii JAD2</name>
    <dbReference type="NCBI Taxonomy" id="877466"/>
    <lineage>
        <taxon>Bacteria</taxon>
        <taxon>Bacillati</taxon>
        <taxon>Chloroflexota</taxon>
        <taxon>Thermoflexia</taxon>
        <taxon>Thermoflexales</taxon>
        <taxon>Thermoflexaceae</taxon>
        <taxon>Thermoflexus</taxon>
    </lineage>
</organism>
<dbReference type="FunCoup" id="A0A212QYA7">
    <property type="interactions" value="162"/>
</dbReference>
<dbReference type="GO" id="GO:0009691">
    <property type="term" value="P:cytokinin biosynthetic process"/>
    <property type="evidence" value="ECO:0007669"/>
    <property type="project" value="UniProtKB-UniRule"/>
</dbReference>
<dbReference type="SUPFAM" id="SSF102405">
    <property type="entry name" value="MCP/YpsA-like"/>
    <property type="match status" value="1"/>
</dbReference>
<dbReference type="OrthoDB" id="9801098at2"/>